<sequence length="387" mass="43424">MVRLACRIYPRPQPPPAHRRYPCPGHLKCSISQGHFPKPPYRLPAPQLEALEFVGVIDTLATSELESLLLSYPEGLTQLSIRFFGISNGLLEAIAAWPRLRYLTLQIGFKSMPLHAPQPFQALTDLHMSCEDLSLFTSLLCSIQRTDPNTSICPNLKRTYIITRRCSPASIWLGLLALLTRTKLEHILIVDYDRVSCHAGPSSIELRPFLACPTALADIKTLLISPTHNMTIILTDTDVYTLARACTRLYSINLGNHNTPVSLGALGYIVRRCRELCEVSLCVDALGTAPLDDDEQVRPQPNRRLMKLDIGESPIACVGPLDPLTAPDLMMSIPRFLHMIAPRLAELEISLGLYFEWTRQTEMETRNDMERWEKVEDALSELAQEDG</sequence>
<organism evidence="1 2">
    <name type="scientific">Suillus placidus</name>
    <dbReference type="NCBI Taxonomy" id="48579"/>
    <lineage>
        <taxon>Eukaryota</taxon>
        <taxon>Fungi</taxon>
        <taxon>Dikarya</taxon>
        <taxon>Basidiomycota</taxon>
        <taxon>Agaricomycotina</taxon>
        <taxon>Agaricomycetes</taxon>
        <taxon>Agaricomycetidae</taxon>
        <taxon>Boletales</taxon>
        <taxon>Suillineae</taxon>
        <taxon>Suillaceae</taxon>
        <taxon>Suillus</taxon>
    </lineage>
</organism>
<dbReference type="AlphaFoldDB" id="A0A9P7CV51"/>
<reference evidence="1" key="1">
    <citation type="journal article" date="2020" name="New Phytol.">
        <title>Comparative genomics reveals dynamic genome evolution in host specialist ectomycorrhizal fungi.</title>
        <authorList>
            <person name="Lofgren L.A."/>
            <person name="Nguyen N.H."/>
            <person name="Vilgalys R."/>
            <person name="Ruytinx J."/>
            <person name="Liao H.L."/>
            <person name="Branco S."/>
            <person name="Kuo A."/>
            <person name="LaButti K."/>
            <person name="Lipzen A."/>
            <person name="Andreopoulos W."/>
            <person name="Pangilinan J."/>
            <person name="Riley R."/>
            <person name="Hundley H."/>
            <person name="Na H."/>
            <person name="Barry K."/>
            <person name="Grigoriev I.V."/>
            <person name="Stajich J.E."/>
            <person name="Kennedy P.G."/>
        </authorList>
    </citation>
    <scope>NUCLEOTIDE SEQUENCE</scope>
    <source>
        <strain evidence="1">DOB743</strain>
    </source>
</reference>
<dbReference type="InterPro" id="IPR032675">
    <property type="entry name" value="LRR_dom_sf"/>
</dbReference>
<keyword evidence="2" id="KW-1185">Reference proteome</keyword>
<dbReference type="Proteomes" id="UP000714275">
    <property type="component" value="Unassembled WGS sequence"/>
</dbReference>
<dbReference type="EMBL" id="JABBWD010000435">
    <property type="protein sequence ID" value="KAG1760786.1"/>
    <property type="molecule type" value="Genomic_DNA"/>
</dbReference>
<accession>A0A9P7CV51</accession>
<evidence type="ECO:0000313" key="1">
    <source>
        <dbReference type="EMBL" id="KAG1760786.1"/>
    </source>
</evidence>
<dbReference type="OrthoDB" id="2666493at2759"/>
<name>A0A9P7CV51_9AGAM</name>
<comment type="caution">
    <text evidence="1">The sequence shown here is derived from an EMBL/GenBank/DDBJ whole genome shotgun (WGS) entry which is preliminary data.</text>
</comment>
<gene>
    <name evidence="1" type="ORF">EV702DRAFT_1207695</name>
</gene>
<dbReference type="Gene3D" id="3.80.10.10">
    <property type="entry name" value="Ribonuclease Inhibitor"/>
    <property type="match status" value="1"/>
</dbReference>
<protein>
    <submittedName>
        <fullName evidence="1">Uncharacterized protein</fullName>
    </submittedName>
</protein>
<proteinExistence type="predicted"/>
<dbReference type="SUPFAM" id="SSF52047">
    <property type="entry name" value="RNI-like"/>
    <property type="match status" value="1"/>
</dbReference>
<evidence type="ECO:0000313" key="2">
    <source>
        <dbReference type="Proteomes" id="UP000714275"/>
    </source>
</evidence>